<proteinExistence type="predicted"/>
<organism evidence="1 2">
    <name type="scientific">Xylaria bambusicola</name>
    <dbReference type="NCBI Taxonomy" id="326684"/>
    <lineage>
        <taxon>Eukaryota</taxon>
        <taxon>Fungi</taxon>
        <taxon>Dikarya</taxon>
        <taxon>Ascomycota</taxon>
        <taxon>Pezizomycotina</taxon>
        <taxon>Sordariomycetes</taxon>
        <taxon>Xylariomycetidae</taxon>
        <taxon>Xylariales</taxon>
        <taxon>Xylariaceae</taxon>
        <taxon>Xylaria</taxon>
    </lineage>
</organism>
<evidence type="ECO:0000313" key="2">
    <source>
        <dbReference type="Proteomes" id="UP001305414"/>
    </source>
</evidence>
<dbReference type="EMBL" id="JAWHQM010000022">
    <property type="protein sequence ID" value="KAK5631944.1"/>
    <property type="molecule type" value="Genomic_DNA"/>
</dbReference>
<name>A0AAN7UQU4_9PEZI</name>
<dbReference type="AlphaFoldDB" id="A0AAN7UQU4"/>
<comment type="caution">
    <text evidence="1">The sequence shown here is derived from an EMBL/GenBank/DDBJ whole genome shotgun (WGS) entry which is preliminary data.</text>
</comment>
<protein>
    <submittedName>
        <fullName evidence="1">Uncharacterized protein</fullName>
    </submittedName>
</protein>
<sequence length="66" mass="7550">MGVKIHIRDKRPLVGAVTNQVAEIFESNFALGSCFQRLISARTELFNRSRQTDAEIVSRKPQHFAY</sequence>
<dbReference type="Proteomes" id="UP001305414">
    <property type="component" value="Unassembled WGS sequence"/>
</dbReference>
<gene>
    <name evidence="1" type="ORF">RRF57_007658</name>
</gene>
<accession>A0AAN7UQU4</accession>
<reference evidence="1 2" key="1">
    <citation type="submission" date="2023-10" db="EMBL/GenBank/DDBJ databases">
        <title>Draft genome sequence of Xylaria bambusicola isolate GMP-LS, the root and basal stem rot pathogen of sugarcane in Indonesia.</title>
        <authorList>
            <person name="Selvaraj P."/>
            <person name="Muralishankar V."/>
            <person name="Muruganantham S."/>
            <person name="Sp S."/>
            <person name="Haryani S."/>
            <person name="Lau K.J.X."/>
            <person name="Naqvi N.I."/>
        </authorList>
    </citation>
    <scope>NUCLEOTIDE SEQUENCE [LARGE SCALE GENOMIC DNA]</scope>
    <source>
        <strain evidence="1">GMP-LS</strain>
    </source>
</reference>
<keyword evidence="2" id="KW-1185">Reference proteome</keyword>
<evidence type="ECO:0000313" key="1">
    <source>
        <dbReference type="EMBL" id="KAK5631944.1"/>
    </source>
</evidence>